<dbReference type="InterPro" id="IPR010368">
    <property type="entry name" value="Com_YlbF"/>
</dbReference>
<dbReference type="SUPFAM" id="SSF158622">
    <property type="entry name" value="YheA/YmcA-like"/>
    <property type="match status" value="1"/>
</dbReference>
<sequence length="111" mass="13369">MNNKTKELVEFICDTDEFMNLKNAKRNIDKNKNLKKQVDDFKKRQLKMQKSKLSKEQLNSEMMRLNNDFKALHEIPQVTEFFQSTKEFNNMMFNLFKEINILLDSKLNSKK</sequence>
<proteinExistence type="predicted"/>
<protein>
    <submittedName>
        <fullName evidence="2">YlbF family regulator</fullName>
    </submittedName>
</protein>
<organism evidence="2 3">
    <name type="scientific">Tepidibacter hydrothermalis</name>
    <dbReference type="NCBI Taxonomy" id="3036126"/>
    <lineage>
        <taxon>Bacteria</taxon>
        <taxon>Bacillati</taxon>
        <taxon>Bacillota</taxon>
        <taxon>Clostridia</taxon>
        <taxon>Peptostreptococcales</taxon>
        <taxon>Peptostreptococcaceae</taxon>
        <taxon>Tepidibacter</taxon>
    </lineage>
</organism>
<keyword evidence="1" id="KW-0175">Coiled coil</keyword>
<reference evidence="2 3" key="1">
    <citation type="submission" date="2023-03" db="EMBL/GenBank/DDBJ databases">
        <title>Complete genome sequence of Tepidibacter sp. SWIR-1, isolated from a deep-sea hydrothermal vent.</title>
        <authorList>
            <person name="Li X."/>
        </authorList>
    </citation>
    <scope>NUCLEOTIDE SEQUENCE [LARGE SCALE GENOMIC DNA]</scope>
    <source>
        <strain evidence="2 3">SWIR-1</strain>
    </source>
</reference>
<dbReference type="Pfam" id="PF06133">
    <property type="entry name" value="Com_YlbF"/>
    <property type="match status" value="1"/>
</dbReference>
<feature type="coiled-coil region" evidence="1">
    <location>
        <begin position="24"/>
        <end position="75"/>
    </location>
</feature>
<name>A0ABY8ECL4_9FIRM</name>
<dbReference type="Gene3D" id="1.20.1500.10">
    <property type="entry name" value="YheA/YmcA-like"/>
    <property type="match status" value="1"/>
</dbReference>
<dbReference type="EMBL" id="CP120733">
    <property type="protein sequence ID" value="WFD10658.1"/>
    <property type="molecule type" value="Genomic_DNA"/>
</dbReference>
<evidence type="ECO:0000313" key="3">
    <source>
        <dbReference type="Proteomes" id="UP001222800"/>
    </source>
</evidence>
<accession>A0ABY8ECL4</accession>
<dbReference type="Proteomes" id="UP001222800">
    <property type="component" value="Chromosome"/>
</dbReference>
<dbReference type="InterPro" id="IPR023378">
    <property type="entry name" value="YheA/YmcA-like_dom_sf"/>
</dbReference>
<keyword evidence="3" id="KW-1185">Reference proteome</keyword>
<dbReference type="RefSeq" id="WP_277732625.1">
    <property type="nucleotide sequence ID" value="NZ_CP120733.1"/>
</dbReference>
<evidence type="ECO:0000313" key="2">
    <source>
        <dbReference type="EMBL" id="WFD10658.1"/>
    </source>
</evidence>
<evidence type="ECO:0000256" key="1">
    <source>
        <dbReference type="SAM" id="Coils"/>
    </source>
</evidence>
<gene>
    <name evidence="2" type="ORF">P4S50_00870</name>
</gene>